<name>A0A388M7W5_CHABU</name>
<evidence type="ECO:0000313" key="2">
    <source>
        <dbReference type="EMBL" id="GBG90605.1"/>
    </source>
</evidence>
<feature type="region of interest" description="Disordered" evidence="1">
    <location>
        <begin position="314"/>
        <end position="333"/>
    </location>
</feature>
<proteinExistence type="predicted"/>
<comment type="caution">
    <text evidence="2">The sequence shown here is derived from an EMBL/GenBank/DDBJ whole genome shotgun (WGS) entry which is preliminary data.</text>
</comment>
<protein>
    <submittedName>
        <fullName evidence="2">Uncharacterized protein</fullName>
    </submittedName>
</protein>
<evidence type="ECO:0000256" key="1">
    <source>
        <dbReference type="SAM" id="MobiDB-lite"/>
    </source>
</evidence>
<dbReference type="Proteomes" id="UP000265515">
    <property type="component" value="Unassembled WGS sequence"/>
</dbReference>
<organism evidence="2 3">
    <name type="scientific">Chara braunii</name>
    <name type="common">Braun's stonewort</name>
    <dbReference type="NCBI Taxonomy" id="69332"/>
    <lineage>
        <taxon>Eukaryota</taxon>
        <taxon>Viridiplantae</taxon>
        <taxon>Streptophyta</taxon>
        <taxon>Charophyceae</taxon>
        <taxon>Charales</taxon>
        <taxon>Characeae</taxon>
        <taxon>Chara</taxon>
    </lineage>
</organism>
<feature type="compositionally biased region" description="Basic and acidic residues" evidence="1">
    <location>
        <begin position="317"/>
        <end position="333"/>
    </location>
</feature>
<accession>A0A388M7W5</accession>
<keyword evidence="3" id="KW-1185">Reference proteome</keyword>
<sequence>MAEDVADGVGNKLMIDDLVAQSNIPKVETFLFKAERVSDWMELVEQAMVGVADAVKFQCIMKYVYHGLHKEVNKVIAAANDSWVRFKDGMQRKFKLGNGLLTTAGLEAMNRDDFTTVGALAEEFKKKVHQFQMRVHKQKRKERDATATETPGVKRIITDVLAELGYGKDPVVPKKVVTTVQGKGKESIVEEVAQEEWDEESVPQHLLKAQGPSDELSIGKVILEPEEARTKREAEKEAFEFKTPTELASQPIASQESVAESLPVSAEESESAQGSTKGSMDVLLEALGTMQEGVSTPIPDRRVEAVREEVSMVLTGEMHESRPQRLDTPEYVP</sequence>
<dbReference type="AlphaFoldDB" id="A0A388M7W5"/>
<feature type="compositionally biased region" description="Polar residues" evidence="1">
    <location>
        <begin position="246"/>
        <end position="258"/>
    </location>
</feature>
<gene>
    <name evidence="2" type="ORF">CBR_g50949</name>
</gene>
<dbReference type="EMBL" id="BFEA01000825">
    <property type="protein sequence ID" value="GBG90605.1"/>
    <property type="molecule type" value="Genomic_DNA"/>
</dbReference>
<dbReference type="Gramene" id="GBG90605">
    <property type="protein sequence ID" value="GBG90605"/>
    <property type="gene ID" value="CBR_g50949"/>
</dbReference>
<reference evidence="2 3" key="1">
    <citation type="journal article" date="2018" name="Cell">
        <title>The Chara Genome: Secondary Complexity and Implications for Plant Terrestrialization.</title>
        <authorList>
            <person name="Nishiyama T."/>
            <person name="Sakayama H."/>
            <person name="Vries J.D."/>
            <person name="Buschmann H."/>
            <person name="Saint-Marcoux D."/>
            <person name="Ullrich K.K."/>
            <person name="Haas F.B."/>
            <person name="Vanderstraeten L."/>
            <person name="Becker D."/>
            <person name="Lang D."/>
            <person name="Vosolsobe S."/>
            <person name="Rombauts S."/>
            <person name="Wilhelmsson P.K.I."/>
            <person name="Janitza P."/>
            <person name="Kern R."/>
            <person name="Heyl A."/>
            <person name="Rumpler F."/>
            <person name="Villalobos L.I.A.C."/>
            <person name="Clay J.M."/>
            <person name="Skokan R."/>
            <person name="Toyoda A."/>
            <person name="Suzuki Y."/>
            <person name="Kagoshima H."/>
            <person name="Schijlen E."/>
            <person name="Tajeshwar N."/>
            <person name="Catarino B."/>
            <person name="Hetherington A.J."/>
            <person name="Saltykova A."/>
            <person name="Bonnot C."/>
            <person name="Breuninger H."/>
            <person name="Symeonidi A."/>
            <person name="Radhakrishnan G.V."/>
            <person name="Van Nieuwerburgh F."/>
            <person name="Deforce D."/>
            <person name="Chang C."/>
            <person name="Karol K.G."/>
            <person name="Hedrich R."/>
            <person name="Ulvskov P."/>
            <person name="Glockner G."/>
            <person name="Delwiche C.F."/>
            <person name="Petrasek J."/>
            <person name="Van de Peer Y."/>
            <person name="Friml J."/>
            <person name="Beilby M."/>
            <person name="Dolan L."/>
            <person name="Kohara Y."/>
            <person name="Sugano S."/>
            <person name="Fujiyama A."/>
            <person name="Delaux P.-M."/>
            <person name="Quint M."/>
            <person name="TheiBen G."/>
            <person name="Hagemann M."/>
            <person name="Harholt J."/>
            <person name="Dunand C."/>
            <person name="Zachgo S."/>
            <person name="Langdale J."/>
            <person name="Maumus F."/>
            <person name="Straeten D.V.D."/>
            <person name="Gould S.B."/>
            <person name="Rensing S.A."/>
        </authorList>
    </citation>
    <scope>NUCLEOTIDE SEQUENCE [LARGE SCALE GENOMIC DNA]</scope>
    <source>
        <strain evidence="2 3">S276</strain>
    </source>
</reference>
<evidence type="ECO:0000313" key="3">
    <source>
        <dbReference type="Proteomes" id="UP000265515"/>
    </source>
</evidence>
<feature type="region of interest" description="Disordered" evidence="1">
    <location>
        <begin position="245"/>
        <end position="278"/>
    </location>
</feature>